<dbReference type="InterPro" id="IPR018383">
    <property type="entry name" value="UPF0324_pro"/>
</dbReference>
<dbReference type="RefSeq" id="WP_071611606.1">
    <property type="nucleotide sequence ID" value="NZ_CP015756.1"/>
</dbReference>
<keyword evidence="9" id="KW-1185">Reference proteome</keyword>
<dbReference type="PANTHER" id="PTHR30106">
    <property type="entry name" value="INNER MEMBRANE PROTEIN YEIH-RELATED"/>
    <property type="match status" value="1"/>
</dbReference>
<dbReference type="Proteomes" id="UP000182569">
    <property type="component" value="Chromosome"/>
</dbReference>
<protein>
    <recommendedName>
        <fullName evidence="10">Sulfate exporter family transporter</fullName>
    </recommendedName>
</protein>
<evidence type="ECO:0000256" key="5">
    <source>
        <dbReference type="ARBA" id="ARBA00022989"/>
    </source>
</evidence>
<evidence type="ECO:0008006" key="10">
    <source>
        <dbReference type="Google" id="ProtNLM"/>
    </source>
</evidence>
<feature type="transmembrane region" description="Helical" evidence="7">
    <location>
        <begin position="178"/>
        <end position="200"/>
    </location>
</feature>
<keyword evidence="6 7" id="KW-0472">Membrane</keyword>
<dbReference type="STRING" id="1552.A7L45_04180"/>
<gene>
    <name evidence="8" type="ORF">A7L45_04180</name>
</gene>
<dbReference type="GO" id="GO:0005886">
    <property type="term" value="C:plasma membrane"/>
    <property type="evidence" value="ECO:0007669"/>
    <property type="project" value="UniProtKB-SubCell"/>
</dbReference>
<evidence type="ECO:0000313" key="8">
    <source>
        <dbReference type="EMBL" id="APC39314.1"/>
    </source>
</evidence>
<feature type="transmembrane region" description="Helical" evidence="7">
    <location>
        <begin position="119"/>
        <end position="140"/>
    </location>
</feature>
<comment type="similarity">
    <text evidence="2">Belongs to the UPF0324 family.</text>
</comment>
<feature type="transmembrane region" description="Helical" evidence="7">
    <location>
        <begin position="206"/>
        <end position="230"/>
    </location>
</feature>
<keyword evidence="5 7" id="KW-1133">Transmembrane helix</keyword>
<proteinExistence type="inferred from homology"/>
<organism evidence="8 9">
    <name type="scientific">Clostridium estertheticum subsp. estertheticum</name>
    <dbReference type="NCBI Taxonomy" id="1552"/>
    <lineage>
        <taxon>Bacteria</taxon>
        <taxon>Bacillati</taxon>
        <taxon>Bacillota</taxon>
        <taxon>Clostridia</taxon>
        <taxon>Eubacteriales</taxon>
        <taxon>Clostridiaceae</taxon>
        <taxon>Clostridium</taxon>
    </lineage>
</organism>
<feature type="transmembrane region" description="Helical" evidence="7">
    <location>
        <begin position="283"/>
        <end position="300"/>
    </location>
</feature>
<evidence type="ECO:0000256" key="3">
    <source>
        <dbReference type="ARBA" id="ARBA00022475"/>
    </source>
</evidence>
<evidence type="ECO:0000256" key="1">
    <source>
        <dbReference type="ARBA" id="ARBA00004651"/>
    </source>
</evidence>
<feature type="transmembrane region" description="Helical" evidence="7">
    <location>
        <begin position="65"/>
        <end position="83"/>
    </location>
</feature>
<feature type="transmembrane region" description="Helical" evidence="7">
    <location>
        <begin position="30"/>
        <end position="49"/>
    </location>
</feature>
<feature type="transmembrane region" description="Helical" evidence="7">
    <location>
        <begin position="251"/>
        <end position="271"/>
    </location>
</feature>
<keyword evidence="3" id="KW-1003">Cell membrane</keyword>
<dbReference type="PANTHER" id="PTHR30106:SF1">
    <property type="entry name" value="UPF0324 MEMBRANE PROTEIN FN0533"/>
    <property type="match status" value="1"/>
</dbReference>
<feature type="transmembrane region" description="Helical" evidence="7">
    <location>
        <begin position="89"/>
        <end position="107"/>
    </location>
</feature>
<dbReference type="EMBL" id="CP015756">
    <property type="protein sequence ID" value="APC39314.1"/>
    <property type="molecule type" value="Genomic_DNA"/>
</dbReference>
<dbReference type="KEGG" id="ceu:A7L45_04180"/>
<sequence length="335" mass="35917">MNWIKNNFLGMALSILLALAAWKLGNLVPIVGGPVFGIVLGIIINNTIGKPKVTLPGIMFTSKKILTWAIVVLGAGLSLTQVLKTGLSSFSVTIFTLAASFITAFAVGKLLGIPYKLKALIGVGTAICGGSAIAAISPIIEADDMEISYSISTIFLFNIIAVLIFPPIGHLLRFSDKAFGLWAGTAINDTSSVVAAGYAYSNVAGAYATIVKLTRTTMIIPISLIFAFVTAYKKKKESKQDSKVNYSFRKIFPWFIIWFLVASLLNTLGIFKGDSLTYINTTGRFMIVTAMSAIGLNTDLKKMVSNGVRPILLGLIVWFSVANVSILVQFVTGQI</sequence>
<evidence type="ECO:0000256" key="7">
    <source>
        <dbReference type="SAM" id="Phobius"/>
    </source>
</evidence>
<feature type="transmembrane region" description="Helical" evidence="7">
    <location>
        <begin position="146"/>
        <end position="166"/>
    </location>
</feature>
<dbReference type="OrthoDB" id="9811391at2"/>
<evidence type="ECO:0000256" key="6">
    <source>
        <dbReference type="ARBA" id="ARBA00023136"/>
    </source>
</evidence>
<comment type="subcellular location">
    <subcellularLocation>
        <location evidence="1">Cell membrane</location>
        <topology evidence="1">Multi-pass membrane protein</topology>
    </subcellularLocation>
</comment>
<dbReference type="AlphaFoldDB" id="A0A1J0GD83"/>
<keyword evidence="4 7" id="KW-0812">Transmembrane</keyword>
<feature type="transmembrane region" description="Helical" evidence="7">
    <location>
        <begin position="312"/>
        <end position="332"/>
    </location>
</feature>
<accession>A0A1J0GD83</accession>
<name>A0A1J0GD83_9CLOT</name>
<dbReference type="Pfam" id="PF03601">
    <property type="entry name" value="Cons_hypoth698"/>
    <property type="match status" value="1"/>
</dbReference>
<evidence type="ECO:0000313" key="9">
    <source>
        <dbReference type="Proteomes" id="UP000182569"/>
    </source>
</evidence>
<evidence type="ECO:0000256" key="2">
    <source>
        <dbReference type="ARBA" id="ARBA00007977"/>
    </source>
</evidence>
<evidence type="ECO:0000256" key="4">
    <source>
        <dbReference type="ARBA" id="ARBA00022692"/>
    </source>
</evidence>
<reference evidence="9" key="1">
    <citation type="journal article" date="2016" name="Front. Microbiol.">
        <title>Complete Genome Sequence of Clostridium estertheticum DSM 8809, a Microbe Identified in Spoiled Vacuum Packed Beef.</title>
        <authorList>
            <person name="Yu Z."/>
            <person name="Gunn L."/>
            <person name="Brennan E."/>
            <person name="Reid R."/>
            <person name="Wall P.G."/>
            <person name="Gaora O.P."/>
            <person name="Hurley D."/>
            <person name="Bolton D."/>
            <person name="Fanning S."/>
        </authorList>
    </citation>
    <scope>NUCLEOTIDE SEQUENCE [LARGE SCALE GENOMIC DNA]</scope>
    <source>
        <strain evidence="9">DSM 8809</strain>
    </source>
</reference>